<evidence type="ECO:0000256" key="4">
    <source>
        <dbReference type="ARBA" id="ARBA00034617"/>
    </source>
</evidence>
<dbReference type="GO" id="GO:0005524">
    <property type="term" value="F:ATP binding"/>
    <property type="evidence" value="ECO:0007669"/>
    <property type="project" value="UniProtKB-KW"/>
</dbReference>
<dbReference type="Pfam" id="PF00271">
    <property type="entry name" value="Helicase_C"/>
    <property type="match status" value="1"/>
</dbReference>
<dbReference type="GO" id="GO:0043138">
    <property type="term" value="F:3'-5' DNA helicase activity"/>
    <property type="evidence" value="ECO:0007669"/>
    <property type="project" value="UniProtKB-EC"/>
</dbReference>
<dbReference type="SMART" id="SM00490">
    <property type="entry name" value="HELICc"/>
    <property type="match status" value="1"/>
</dbReference>
<sequence>MELIFNSRESQEAAALDNFQYLQQHQLIICKDHGYAVALKGHLSHYHTYPPSIQQAIKRRFHDLPQTAPENAVLPSAYGLPIEGLAPPRKGFECGEADCGWISTRRDSIMKHCRTHGWKSTPGDREHWTECWVQSFCLTPGKQRWFVVSVEEAQTTATGEPTSTDILAVMDEISRKHDLFCAKEEAKMAVLAAKIDPTDNTGWWNRTGWVTHLGKSHLPHLAHAARLPGTDEPELKLVANSVGELIEDCVGGLASALREVRRALRGVGDVPDQRPMMRLQNRGSQERYANYWKRMICYALRVAQSVQLREAENEERGDEHDENEEAVSAPDEDDDDVAGPIVQRDRMRDARRLFPWTDETRDQARRILCSVTRGTDIKRSILEFSRSLIMQKIYGSEFDSPMIHFMAILGINAEHGTLREAQDYSYMLAGLVYCARVISLELLLPSKDRALQGGPEIQNFHEQRKEYLQDGSMSVFSCMISLLAYGKRIAMEHGNAGSVFWEEGNRVMILHGGRIVMTKFRAMVEKAIDDAETLFWQRLMSTADECNRSELDFNKLTDDISFRRRGSSFLDNESNGLSRKHLNVTLAKLLESENGKKMWRNGKWDTRLTREYLRQVDKFRKLLLFCVHVTGGQPARGTEILSLRFKNGCLRSRNVFLLDGYVMTVTFYNKTDAEWDSPKIIPRFLPWRVGQLLSSYLVYVEPLAKFLRDEIDDRSHGGEYIWADEAGPWDTSKLTSILKQRTGQDLGQELGTLQFRHAAVGIGRRFVGDKFARGYKDEIGEVEELEDADEDPLEMSAGRGSEMGAHRYAVPSDLVKHLSQRNIDTFRPLSQSWHHFLGLDSRKGDKTNKQKRDGVEMQATLAKKTRFCLAGGPTTLTTTCDQLGAAAPATLIQIASTVLPTMPWTVEDEPRWTQSPPLHAFDVADDMSTPSISSMTTRPPRLSKLLQPDLQQRNRAVRKALGLSDLAPVTYKSPEQELALERIMNNTDPALVVVLPTGGGKSLLFTAPACLEDPGMTIVIVPYRQLINETLSDATARGIDAVEWTCDLQDAAELVIVSADKVYSSFLGYAARMADKGRLRRIFVDECHLVITAHSWRPKLASLNRLRRLEVSMIMLTATLPLHMESDLTKTMILQHHPSWLIRGCTARKNTRYMVKASIADGKLIEEAIKFCREEMDVLQHKSKMIVFCRYKDECEELVKALRCDYFYGGSPDNADVIKNWKSSGGCVVATTALGTGVNYSDVAVTVHVGMPYGLIDFAQESGRAGRGGEVVASHILMEKGWQAMEQKRREKKRQEWSINEKEMFTFVNTVQCRRLVLGKYFDGGPVQDCISGDMARCDRCHIGVSDWERSLQIKSGERFMVEDALDQIANGCPVCWVTSALGIGSVSDRGWVHDGRACTRRETVNIMVSTGGTLNMSEDACDEFRKTVRYLDGGKTCHACGISQRMCRTGEDGQNRCQWPRIAPAIVRMATTNNVGRNIIRNAGYMGDIDDWKAYAFWLGQPHRLRLWDELVSNSMMVIKGFLIHCKEEMTREAWEFDPDDDGGLGAAMEEIWSDAEAALVRVDGVREGHEEEEEPGRAQDSRVCSSGRRDPNIDMVYTGPEAVLKKRRLDEEALEKFEKGLKSLRGICLGCWMKKKPFDHTAESCHSLGPLWRAKSKAIETCKASGTTWIEPFTACHMCFMPQSSCSQANPETNADLRNTGKPSATCEFADMILPLCYGAFMSKDSRAFLTKKYDRFKTEHNYMLWLGQKAEFGGVPCIQAVLVAAALLDYASNTGDRSMQPNLAHSGGPGYHQQF</sequence>
<feature type="region of interest" description="Disordered" evidence="7">
    <location>
        <begin position="310"/>
        <end position="342"/>
    </location>
</feature>
<proteinExistence type="inferred from homology"/>
<comment type="catalytic activity">
    <reaction evidence="4">
        <text>Couples ATP hydrolysis with the unwinding of duplex DNA by translocating in the 3'-5' direction.</text>
        <dbReference type="EC" id="5.6.2.4"/>
    </reaction>
</comment>
<keyword evidence="3" id="KW-0067">ATP-binding</keyword>
<dbReference type="GO" id="GO:0003676">
    <property type="term" value="F:nucleic acid binding"/>
    <property type="evidence" value="ECO:0007669"/>
    <property type="project" value="InterPro"/>
</dbReference>
<organism evidence="11 12">
    <name type="scientific">Claviceps arundinis</name>
    <dbReference type="NCBI Taxonomy" id="1623583"/>
    <lineage>
        <taxon>Eukaryota</taxon>
        <taxon>Fungi</taxon>
        <taxon>Dikarya</taxon>
        <taxon>Ascomycota</taxon>
        <taxon>Pezizomycotina</taxon>
        <taxon>Sordariomycetes</taxon>
        <taxon>Hypocreomycetidae</taxon>
        <taxon>Hypocreales</taxon>
        <taxon>Clavicipitaceae</taxon>
        <taxon>Claviceps</taxon>
    </lineage>
</organism>
<dbReference type="GO" id="GO:0000724">
    <property type="term" value="P:double-strand break repair via homologous recombination"/>
    <property type="evidence" value="ECO:0007669"/>
    <property type="project" value="TreeGrafter"/>
</dbReference>
<feature type="domain" description="Helicase C-terminal" evidence="10">
    <location>
        <begin position="1164"/>
        <end position="1305"/>
    </location>
</feature>
<dbReference type="InterPro" id="IPR001650">
    <property type="entry name" value="Helicase_C-like"/>
</dbReference>
<dbReference type="InterPro" id="IPR027417">
    <property type="entry name" value="P-loop_NTPase"/>
</dbReference>
<evidence type="ECO:0000259" key="8">
    <source>
        <dbReference type="PROSITE" id="PS50157"/>
    </source>
</evidence>
<dbReference type="GO" id="GO:0005737">
    <property type="term" value="C:cytoplasm"/>
    <property type="evidence" value="ECO:0007669"/>
    <property type="project" value="TreeGrafter"/>
</dbReference>
<dbReference type="InterPro" id="IPR014001">
    <property type="entry name" value="Helicase_ATP-bd"/>
</dbReference>
<dbReference type="PANTHER" id="PTHR13710">
    <property type="entry name" value="DNA HELICASE RECQ FAMILY MEMBER"/>
    <property type="match status" value="1"/>
</dbReference>
<name>A0A9P7MKZ2_9HYPO</name>
<comment type="caution">
    <text evidence="11">The sequence shown here is derived from an EMBL/GenBank/DDBJ whole genome shotgun (WGS) entry which is preliminary data.</text>
</comment>
<dbReference type="PANTHER" id="PTHR13710:SF154">
    <property type="entry name" value="RECQ HELICASE, PUTATIVE (AFU_ORTHOLOGUE AFUA_6G14720)-RELATED"/>
    <property type="match status" value="1"/>
</dbReference>
<evidence type="ECO:0000313" key="12">
    <source>
        <dbReference type="Proteomes" id="UP000784919"/>
    </source>
</evidence>
<feature type="compositionally biased region" description="Basic and acidic residues" evidence="7">
    <location>
        <begin position="1568"/>
        <end position="1582"/>
    </location>
</feature>
<keyword evidence="2" id="KW-0547">Nucleotide-binding</keyword>
<evidence type="ECO:0000259" key="9">
    <source>
        <dbReference type="PROSITE" id="PS51192"/>
    </source>
</evidence>
<feature type="compositionally biased region" description="Acidic residues" evidence="7">
    <location>
        <begin position="312"/>
        <end position="337"/>
    </location>
</feature>
<gene>
    <name evidence="11" type="ORF">E4U56_005468</name>
</gene>
<evidence type="ECO:0000256" key="5">
    <source>
        <dbReference type="ARBA" id="ARBA00034808"/>
    </source>
</evidence>
<dbReference type="SUPFAM" id="SSF52540">
    <property type="entry name" value="P-loop containing nucleoside triphosphate hydrolases"/>
    <property type="match status" value="1"/>
</dbReference>
<dbReference type="PROSITE" id="PS51194">
    <property type="entry name" value="HELICASE_CTER"/>
    <property type="match status" value="1"/>
</dbReference>
<dbReference type="Pfam" id="PF12013">
    <property type="entry name" value="OrsD"/>
    <property type="match status" value="1"/>
</dbReference>
<evidence type="ECO:0000256" key="7">
    <source>
        <dbReference type="SAM" id="MobiDB-lite"/>
    </source>
</evidence>
<dbReference type="EC" id="5.6.2.4" evidence="5"/>
<reference evidence="11" key="1">
    <citation type="journal article" date="2020" name="bioRxiv">
        <title>Whole genome comparisons of ergot fungi reveals the divergence and evolution of species within the genus Claviceps are the result of varying mechanisms driving genome evolution and host range expansion.</title>
        <authorList>
            <person name="Wyka S.A."/>
            <person name="Mondo S.J."/>
            <person name="Liu M."/>
            <person name="Dettman J."/>
            <person name="Nalam V."/>
            <person name="Broders K.D."/>
        </authorList>
    </citation>
    <scope>NUCLEOTIDE SEQUENCE</scope>
    <source>
        <strain evidence="11">CCC 1102</strain>
    </source>
</reference>
<dbReference type="Pfam" id="PF00270">
    <property type="entry name" value="DEAD"/>
    <property type="match status" value="1"/>
</dbReference>
<keyword evidence="6" id="KW-0863">Zinc-finger</keyword>
<dbReference type="Proteomes" id="UP000784919">
    <property type="component" value="Unassembled WGS sequence"/>
</dbReference>
<dbReference type="GO" id="GO:0009378">
    <property type="term" value="F:four-way junction helicase activity"/>
    <property type="evidence" value="ECO:0007669"/>
    <property type="project" value="TreeGrafter"/>
</dbReference>
<protein>
    <recommendedName>
        <fullName evidence="5">DNA 3'-5' helicase</fullName>
        <ecNumber evidence="5">5.6.2.4</ecNumber>
    </recommendedName>
</protein>
<dbReference type="GO" id="GO:0008270">
    <property type="term" value="F:zinc ion binding"/>
    <property type="evidence" value="ECO:0007669"/>
    <property type="project" value="UniProtKB-KW"/>
</dbReference>
<evidence type="ECO:0000259" key="10">
    <source>
        <dbReference type="PROSITE" id="PS51194"/>
    </source>
</evidence>
<dbReference type="Gene3D" id="3.40.50.300">
    <property type="entry name" value="P-loop containing nucleotide triphosphate hydrolases"/>
    <property type="match status" value="2"/>
</dbReference>
<feature type="region of interest" description="Disordered" evidence="7">
    <location>
        <begin position="1568"/>
        <end position="1592"/>
    </location>
</feature>
<feature type="domain" description="C2H2-type" evidence="8">
    <location>
        <begin position="92"/>
        <end position="121"/>
    </location>
</feature>
<dbReference type="PROSITE" id="PS51192">
    <property type="entry name" value="HELICASE_ATP_BIND_1"/>
    <property type="match status" value="1"/>
</dbReference>
<evidence type="ECO:0000256" key="2">
    <source>
        <dbReference type="ARBA" id="ARBA00022741"/>
    </source>
</evidence>
<dbReference type="InterPro" id="IPR011545">
    <property type="entry name" value="DEAD/DEAH_box_helicase_dom"/>
</dbReference>
<dbReference type="OrthoDB" id="3522001at2759"/>
<dbReference type="GO" id="GO:0005694">
    <property type="term" value="C:chromosome"/>
    <property type="evidence" value="ECO:0007669"/>
    <property type="project" value="TreeGrafter"/>
</dbReference>
<evidence type="ECO:0000313" key="11">
    <source>
        <dbReference type="EMBL" id="KAG5958535.1"/>
    </source>
</evidence>
<dbReference type="PROSITE" id="PS50157">
    <property type="entry name" value="ZINC_FINGER_C2H2_2"/>
    <property type="match status" value="1"/>
</dbReference>
<keyword evidence="6" id="KW-0862">Zinc</keyword>
<dbReference type="SMART" id="SM00487">
    <property type="entry name" value="DEXDc"/>
    <property type="match status" value="1"/>
</dbReference>
<dbReference type="EMBL" id="SRPS01000391">
    <property type="protein sequence ID" value="KAG5958535.1"/>
    <property type="molecule type" value="Genomic_DNA"/>
</dbReference>
<evidence type="ECO:0000256" key="6">
    <source>
        <dbReference type="PROSITE-ProRule" id="PRU00042"/>
    </source>
</evidence>
<evidence type="ECO:0000256" key="3">
    <source>
        <dbReference type="ARBA" id="ARBA00022840"/>
    </source>
</evidence>
<dbReference type="InterPro" id="IPR013087">
    <property type="entry name" value="Znf_C2H2_type"/>
</dbReference>
<accession>A0A9P7MKZ2</accession>
<comment type="similarity">
    <text evidence="1">Belongs to the helicase family. RecQ subfamily.</text>
</comment>
<feature type="domain" description="Helicase ATP-binding" evidence="9">
    <location>
        <begin position="982"/>
        <end position="1138"/>
    </location>
</feature>
<dbReference type="InterPro" id="IPR022698">
    <property type="entry name" value="OrsD"/>
</dbReference>
<evidence type="ECO:0000256" key="1">
    <source>
        <dbReference type="ARBA" id="ARBA00005446"/>
    </source>
</evidence>
<keyword evidence="6" id="KW-0479">Metal-binding</keyword>